<feature type="compositionally biased region" description="Basic residues" evidence="1">
    <location>
        <begin position="10"/>
        <end position="80"/>
    </location>
</feature>
<feature type="compositionally biased region" description="Basic residues" evidence="1">
    <location>
        <begin position="91"/>
        <end position="115"/>
    </location>
</feature>
<proteinExistence type="predicted"/>
<keyword evidence="2" id="KW-0614">Plasmid</keyword>
<accession>Q8VPM2</accession>
<feature type="compositionally biased region" description="Low complexity" evidence="1">
    <location>
        <begin position="177"/>
        <end position="191"/>
    </location>
</feature>
<feature type="region of interest" description="Disordered" evidence="1">
    <location>
        <begin position="1"/>
        <end position="148"/>
    </location>
</feature>
<protein>
    <submittedName>
        <fullName evidence="2">Putative proline-rich protein</fullName>
    </submittedName>
</protein>
<dbReference type="AlphaFoldDB" id="Q8VPM2"/>
<reference evidence="2" key="1">
    <citation type="submission" date="2001-05" db="EMBL/GenBank/DDBJ databases">
        <title>A 50 kb plasmid rich in mobile gene sequences isolated from a marine Micrococcus.</title>
        <authorList>
            <person name="Zhong Z."/>
            <person name="Caspi R."/>
            <person name="Mincer T."/>
            <person name="Helinski D."/>
            <person name="Knauf V."/>
            <person name="Boardman K."/>
            <person name="Wilkinson J.E."/>
            <person name="Shea T."/>
            <person name="DeLoughery C."/>
            <person name="Toukdarian A."/>
        </authorList>
    </citation>
    <scope>NUCLEOTIDE SEQUENCE</scope>
    <source>
        <strain evidence="2">28</strain>
        <plasmid evidence="2">pSD10</plasmid>
    </source>
</reference>
<dbReference type="EMBL" id="AY034092">
    <property type="protein sequence ID" value="AAK62525.1"/>
    <property type="molecule type" value="Genomic_DNA"/>
</dbReference>
<name>Q8VPM2_9MICC</name>
<evidence type="ECO:0000256" key="1">
    <source>
        <dbReference type="SAM" id="MobiDB-lite"/>
    </source>
</evidence>
<evidence type="ECO:0000313" key="2">
    <source>
        <dbReference type="EMBL" id="AAK62525.1"/>
    </source>
</evidence>
<sequence>MGQPPAQLLHHQHVRLPRMRARSRLRRVHRRPQRPRLRHQLPRRHRRRRHRPDHHDRGQHRRRRRTCLRPRPRQPQRRVPLRALRAELPPRARRSDRRSRHPPLHGRGHWLRHRPPPALHDPHERHPRGPGAGADRQRSPTEVPAMNRHRTRALACILALSLTACTPPPDQAPDPLPTVATTPAAPTSAEPTGHDHDRPTQEQQAIALEAARIMTTWTPATDANRTEAERRASHLMTAERAEQITAPARPAGGAEWTTAAEAEATSVPKVQLNDRSDTTGVAVTATWTWQTPAGDELPQHGTPVRWYTFEFVKDDPEKIGAYSYQERVQGP</sequence>
<feature type="region of interest" description="Disordered" evidence="1">
    <location>
        <begin position="168"/>
        <end position="201"/>
    </location>
</feature>
<geneLocation type="plasmid" evidence="2">
    <name>pSD10</name>
</geneLocation>
<organism evidence="2">
    <name type="scientific">Micrococcus sp. 28</name>
    <dbReference type="NCBI Taxonomy" id="161213"/>
    <lineage>
        <taxon>Bacteria</taxon>
        <taxon>Bacillati</taxon>
        <taxon>Actinomycetota</taxon>
        <taxon>Actinomycetes</taxon>
        <taxon>Micrococcales</taxon>
        <taxon>Micrococcaceae</taxon>
        <taxon>Micrococcus</taxon>
    </lineage>
</organism>